<organism evidence="2 3">
    <name type="scientific">Chromobacterium amazonense</name>
    <dbReference type="NCBI Taxonomy" id="1382803"/>
    <lineage>
        <taxon>Bacteria</taxon>
        <taxon>Pseudomonadati</taxon>
        <taxon>Pseudomonadota</taxon>
        <taxon>Betaproteobacteria</taxon>
        <taxon>Neisseriales</taxon>
        <taxon>Chromobacteriaceae</taxon>
        <taxon>Chromobacterium</taxon>
    </lineage>
</organism>
<dbReference type="Pfam" id="PF18909">
    <property type="entry name" value="dGTP_diPhyd_N"/>
    <property type="match status" value="1"/>
</dbReference>
<proteinExistence type="predicted"/>
<evidence type="ECO:0000313" key="2">
    <source>
        <dbReference type="EMBL" id="PRP71819.1"/>
    </source>
</evidence>
<evidence type="ECO:0000313" key="3">
    <source>
        <dbReference type="Proteomes" id="UP000239469"/>
    </source>
</evidence>
<feature type="domain" description="dATP/dGTP diphosphohydrolase N-terminal" evidence="1">
    <location>
        <begin position="12"/>
        <end position="108"/>
    </location>
</feature>
<dbReference type="EMBL" id="MTBD01000007">
    <property type="protein sequence ID" value="PRP71819.1"/>
    <property type="molecule type" value="Genomic_DNA"/>
</dbReference>
<accession>A0A2S9X7Y0</accession>
<gene>
    <name evidence="2" type="ORF">BUE93_04020</name>
</gene>
<dbReference type="RefSeq" id="WP_106075898.1">
    <property type="nucleotide sequence ID" value="NZ_MTBD01000007.1"/>
</dbReference>
<dbReference type="InterPro" id="IPR044038">
    <property type="entry name" value="dATP/dGTP_diPOhydrolase_N"/>
</dbReference>
<sequence length="123" mass="13348">MEKDPHGTDPHAPGAKLDAGKPQVALIFDDMPRALRAVAGVATFGAAKYSRGGWLQVPDGLARYRSAGDRHRLARGIESHDPDSKLLHLAHETWNRLAELELLLRASEVLTEQLAGPQGGVQR</sequence>
<comment type="caution">
    <text evidence="2">The sequence shown here is derived from an EMBL/GenBank/DDBJ whole genome shotgun (WGS) entry which is preliminary data.</text>
</comment>
<name>A0A2S9X7Y0_9NEIS</name>
<protein>
    <recommendedName>
        <fullName evidence="1">dATP/dGTP diphosphohydrolase N-terminal domain-containing protein</fullName>
    </recommendedName>
</protein>
<evidence type="ECO:0000259" key="1">
    <source>
        <dbReference type="Pfam" id="PF18909"/>
    </source>
</evidence>
<reference evidence="2 3" key="1">
    <citation type="submission" date="2017-01" db="EMBL/GenBank/DDBJ databases">
        <title>New insights into the genetic diversity of Chromobacterium isolated from tropical freshwater lake.</title>
        <authorList>
            <person name="Santos A.B."/>
            <person name="Nascimento A.M."/>
            <person name="Da Silva P.C."/>
        </authorList>
    </citation>
    <scope>NUCLEOTIDE SEQUENCE [LARGE SCALE GENOMIC DNA]</scope>
    <source>
        <strain evidence="2 3">56AF</strain>
    </source>
</reference>
<dbReference type="OrthoDB" id="4569478at2"/>
<dbReference type="AlphaFoldDB" id="A0A2S9X7Y0"/>
<dbReference type="Proteomes" id="UP000239469">
    <property type="component" value="Unassembled WGS sequence"/>
</dbReference>